<gene>
    <name evidence="2" type="ORF">BES34_002620</name>
</gene>
<keyword evidence="3" id="KW-1185">Reference proteome</keyword>
<sequence>MLNLRRATEKDLLLLYDWANDSEVRKAAFNSRTIGMEDHSSWFLRKLTRSDSDIYIMEFENIPVGQIRFDEREERNSYLIDYSIDLKYRGKGFGSKIIELGMKAQMDKFRKDLEFIALVKNQNISSRKCFDKIGFRQDDRTEEFITYKYAGRYEK</sequence>
<dbReference type="RefSeq" id="WP_010418407.1">
    <property type="nucleotide sequence ID" value="NZ_MCRM02000002.1"/>
</dbReference>
<dbReference type="Pfam" id="PF13302">
    <property type="entry name" value="Acetyltransf_3"/>
    <property type="match status" value="1"/>
</dbReference>
<dbReference type="EMBL" id="MCRM02000002">
    <property type="protein sequence ID" value="PNV76502.1"/>
    <property type="molecule type" value="Genomic_DNA"/>
</dbReference>
<dbReference type="Gene3D" id="3.40.630.30">
    <property type="match status" value="1"/>
</dbReference>
<protein>
    <submittedName>
        <fullName evidence="2">N-acetyltransferase</fullName>
    </submittedName>
</protein>
<dbReference type="PANTHER" id="PTHR43415">
    <property type="entry name" value="SPERMIDINE N(1)-ACETYLTRANSFERASE"/>
    <property type="match status" value="1"/>
</dbReference>
<name>A0ABX4YND1_9LEPT</name>
<accession>A0ABX4YND1</accession>
<organism evidence="2 3">
    <name type="scientific">Leptospira inadai serovar Lyme</name>
    <dbReference type="NCBI Taxonomy" id="293084"/>
    <lineage>
        <taxon>Bacteria</taxon>
        <taxon>Pseudomonadati</taxon>
        <taxon>Spirochaetota</taxon>
        <taxon>Spirochaetia</taxon>
        <taxon>Leptospirales</taxon>
        <taxon>Leptospiraceae</taxon>
        <taxon>Leptospira</taxon>
    </lineage>
</organism>
<evidence type="ECO:0000313" key="3">
    <source>
        <dbReference type="Proteomes" id="UP000094669"/>
    </source>
</evidence>
<reference evidence="2" key="1">
    <citation type="submission" date="2018-01" db="EMBL/GenBank/DDBJ databases">
        <title>Genomic characterization of Leptospira inadai serogroup Lyme isolated from captured rat in Brazil and comparative analysis with human reference strain.</title>
        <authorList>
            <person name="Moreno L.Z."/>
            <person name="Loureiro A.P."/>
            <person name="Miraglia F."/>
            <person name="Kremer F.S."/>
            <person name="Eslabao M.R."/>
            <person name="Dellagostin O.A."/>
            <person name="Lilenbaum W."/>
            <person name="Moreno A.M."/>
        </authorList>
    </citation>
    <scope>NUCLEOTIDE SEQUENCE [LARGE SCALE GENOMIC DNA]</scope>
    <source>
        <strain evidence="2">M34/99</strain>
    </source>
</reference>
<dbReference type="Proteomes" id="UP000094669">
    <property type="component" value="Unassembled WGS sequence"/>
</dbReference>
<dbReference type="SUPFAM" id="SSF55729">
    <property type="entry name" value="Acyl-CoA N-acyltransferases (Nat)"/>
    <property type="match status" value="1"/>
</dbReference>
<dbReference type="InterPro" id="IPR016181">
    <property type="entry name" value="Acyl_CoA_acyltransferase"/>
</dbReference>
<evidence type="ECO:0000313" key="2">
    <source>
        <dbReference type="EMBL" id="PNV76502.1"/>
    </source>
</evidence>
<dbReference type="InterPro" id="IPR000182">
    <property type="entry name" value="GNAT_dom"/>
</dbReference>
<dbReference type="PROSITE" id="PS51186">
    <property type="entry name" value="GNAT"/>
    <property type="match status" value="1"/>
</dbReference>
<dbReference type="CDD" id="cd04301">
    <property type="entry name" value="NAT_SF"/>
    <property type="match status" value="1"/>
</dbReference>
<comment type="caution">
    <text evidence="2">The sequence shown here is derived from an EMBL/GenBank/DDBJ whole genome shotgun (WGS) entry which is preliminary data.</text>
</comment>
<proteinExistence type="predicted"/>
<feature type="domain" description="N-acetyltransferase" evidence="1">
    <location>
        <begin position="2"/>
        <end position="155"/>
    </location>
</feature>
<dbReference type="PANTHER" id="PTHR43415:SF3">
    <property type="entry name" value="GNAT-FAMILY ACETYLTRANSFERASE"/>
    <property type="match status" value="1"/>
</dbReference>
<evidence type="ECO:0000259" key="1">
    <source>
        <dbReference type="PROSITE" id="PS51186"/>
    </source>
</evidence>